<gene>
    <name evidence="1" type="ORF">FNA67_01675</name>
</gene>
<dbReference type="SFLD" id="SFLDG01129">
    <property type="entry name" value="C1.5:_HAD__Beta-PGM__Phosphata"/>
    <property type="match status" value="1"/>
</dbReference>
<proteinExistence type="predicted"/>
<dbReference type="InterPro" id="IPR006439">
    <property type="entry name" value="HAD-SF_hydro_IA"/>
</dbReference>
<dbReference type="PANTHER" id="PTHR12725">
    <property type="entry name" value="HALOACID DEHALOGENASE-LIKE HYDROLASE"/>
    <property type="match status" value="1"/>
</dbReference>
<dbReference type="PANTHER" id="PTHR12725:SF117">
    <property type="entry name" value="HALOACID DEHALOGENASE-LIKE HYDROLASE"/>
    <property type="match status" value="1"/>
</dbReference>
<dbReference type="RefSeq" id="WP_049707431.1">
    <property type="nucleotide sequence ID" value="NZ_BMFM01000001.1"/>
</dbReference>
<dbReference type="InterPro" id="IPR023214">
    <property type="entry name" value="HAD_sf"/>
</dbReference>
<dbReference type="NCBIfam" id="TIGR01993">
    <property type="entry name" value="Pyr-5-nucltdase"/>
    <property type="match status" value="1"/>
</dbReference>
<dbReference type="Gene3D" id="3.40.50.1000">
    <property type="entry name" value="HAD superfamily/HAD-like"/>
    <property type="match status" value="1"/>
</dbReference>
<dbReference type="Proteomes" id="UP000321062">
    <property type="component" value="Chromosome"/>
</dbReference>
<dbReference type="Pfam" id="PF00702">
    <property type="entry name" value="Hydrolase"/>
    <property type="match status" value="1"/>
</dbReference>
<dbReference type="SFLD" id="SFLDG01132">
    <property type="entry name" value="C1.5.3:_5'-Nucleotidase_Like"/>
    <property type="match status" value="1"/>
</dbReference>
<reference evidence="1 2" key="1">
    <citation type="journal article" date="2015" name="Int. J. Syst. Evol. Microbiol.">
        <title>Youhaiella tibetensis gen. nov., sp. nov., isolated from subsurface sediment.</title>
        <authorList>
            <person name="Wang Y.X."/>
            <person name="Huang F.Q."/>
            <person name="Nogi Y."/>
            <person name="Pang S.J."/>
            <person name="Wang P.K."/>
            <person name="Lv J."/>
        </authorList>
    </citation>
    <scope>NUCLEOTIDE SEQUENCE [LARGE SCALE GENOMIC DNA]</scope>
    <source>
        <strain evidence="2">fig4</strain>
    </source>
</reference>
<evidence type="ECO:0000313" key="1">
    <source>
        <dbReference type="EMBL" id="QEE18962.1"/>
    </source>
</evidence>
<dbReference type="KEGG" id="yti:FNA67_01675"/>
<name>A0A5B9DJF9_9HYPH</name>
<dbReference type="EMBL" id="CP041690">
    <property type="protein sequence ID" value="QEE18962.1"/>
    <property type="molecule type" value="Genomic_DNA"/>
</dbReference>
<organism evidence="1 2">
    <name type="scientific">Paradevosia tibetensis</name>
    <dbReference type="NCBI Taxonomy" id="1447062"/>
    <lineage>
        <taxon>Bacteria</taxon>
        <taxon>Pseudomonadati</taxon>
        <taxon>Pseudomonadota</taxon>
        <taxon>Alphaproteobacteria</taxon>
        <taxon>Hyphomicrobiales</taxon>
        <taxon>Devosiaceae</taxon>
        <taxon>Paradevosia</taxon>
    </lineage>
</organism>
<dbReference type="Gene3D" id="1.10.150.450">
    <property type="match status" value="1"/>
</dbReference>
<dbReference type="InterPro" id="IPR010237">
    <property type="entry name" value="Pyr-5-nucltdase"/>
</dbReference>
<dbReference type="SFLD" id="SFLDS00003">
    <property type="entry name" value="Haloacid_Dehalogenase"/>
    <property type="match status" value="1"/>
</dbReference>
<dbReference type="NCBIfam" id="TIGR01509">
    <property type="entry name" value="HAD-SF-IA-v3"/>
    <property type="match status" value="1"/>
</dbReference>
<protein>
    <submittedName>
        <fullName evidence="1">Pyrimidine 5'-nucleotidase</fullName>
    </submittedName>
</protein>
<sequence length="234" mass="26054">MTEQSSPAVRSLSHVSDWVFDLDNTLYPRECDLWSQIDVRITSYVMEVTSLGFEAARELQKGYYRDYGTTLNGLMQRHEVDPEHFLKTVHTIDYSPVLAHPELVAAIADLPGRKFILTNADTGHARSVLARLGGEDLFDGIFDICAMTYTPKPNQSAYDAFFAAHGIDPTRAAMFDDLHKNLLVPHATGMATVQVVASEGYADERVAEWELSHEGGPHVHHITSNLAGFLRNLP</sequence>
<keyword evidence="2" id="KW-1185">Reference proteome</keyword>
<dbReference type="SUPFAM" id="SSF56784">
    <property type="entry name" value="HAD-like"/>
    <property type="match status" value="1"/>
</dbReference>
<dbReference type="InterPro" id="IPR036412">
    <property type="entry name" value="HAD-like_sf"/>
</dbReference>
<evidence type="ECO:0000313" key="2">
    <source>
        <dbReference type="Proteomes" id="UP000321062"/>
    </source>
</evidence>
<dbReference type="OrthoDB" id="9803141at2"/>
<dbReference type="AlphaFoldDB" id="A0A5B9DJF9"/>
<accession>A0A5B9DJF9</accession>